<keyword evidence="3 6" id="KW-0687">Ribonucleoprotein</keyword>
<dbReference type="GO" id="GO:0002181">
    <property type="term" value="P:cytoplasmic translation"/>
    <property type="evidence" value="ECO:0007669"/>
    <property type="project" value="TreeGrafter"/>
</dbReference>
<organism evidence="7 8">
    <name type="scientific">Aquatica leii</name>
    <dbReference type="NCBI Taxonomy" id="1421715"/>
    <lineage>
        <taxon>Eukaryota</taxon>
        <taxon>Metazoa</taxon>
        <taxon>Ecdysozoa</taxon>
        <taxon>Arthropoda</taxon>
        <taxon>Hexapoda</taxon>
        <taxon>Insecta</taxon>
        <taxon>Pterygota</taxon>
        <taxon>Neoptera</taxon>
        <taxon>Endopterygota</taxon>
        <taxon>Coleoptera</taxon>
        <taxon>Polyphaga</taxon>
        <taxon>Elateriformia</taxon>
        <taxon>Elateroidea</taxon>
        <taxon>Lampyridae</taxon>
        <taxon>Luciolinae</taxon>
        <taxon>Aquatica</taxon>
    </lineage>
</organism>
<dbReference type="GO" id="GO:0003735">
    <property type="term" value="F:structural constituent of ribosome"/>
    <property type="evidence" value="ECO:0007669"/>
    <property type="project" value="InterPro"/>
</dbReference>
<evidence type="ECO:0000256" key="3">
    <source>
        <dbReference type="ARBA" id="ARBA00023274"/>
    </source>
</evidence>
<dbReference type="Pfam" id="PF00237">
    <property type="entry name" value="Ribosomal_L22"/>
    <property type="match status" value="1"/>
</dbReference>
<keyword evidence="8" id="KW-1185">Reference proteome</keyword>
<dbReference type="EMBL" id="JARPUR010000006">
    <property type="protein sequence ID" value="KAK4874751.1"/>
    <property type="molecule type" value="Genomic_DNA"/>
</dbReference>
<evidence type="ECO:0000256" key="1">
    <source>
        <dbReference type="ARBA" id="ARBA00009451"/>
    </source>
</evidence>
<dbReference type="Proteomes" id="UP001353858">
    <property type="component" value="Unassembled WGS sequence"/>
</dbReference>
<dbReference type="InterPro" id="IPR036394">
    <property type="entry name" value="Ribosomal_uL22_sf"/>
</dbReference>
<evidence type="ECO:0000313" key="7">
    <source>
        <dbReference type="EMBL" id="KAK4874751.1"/>
    </source>
</evidence>
<dbReference type="PANTHER" id="PTHR11593">
    <property type="entry name" value="60S RIBOSOMAL PROTEIN L17"/>
    <property type="match status" value="1"/>
</dbReference>
<reference evidence="8" key="1">
    <citation type="submission" date="2023-01" db="EMBL/GenBank/DDBJ databases">
        <title>Key to firefly adult light organ development and bioluminescence: homeobox transcription factors regulate luciferase expression and transportation to peroxisome.</title>
        <authorList>
            <person name="Fu X."/>
        </authorList>
    </citation>
    <scope>NUCLEOTIDE SEQUENCE [LARGE SCALE GENOMIC DNA]</scope>
</reference>
<name>A0AAN7P3S0_9COLE</name>
<protein>
    <recommendedName>
        <fullName evidence="4">Large ribosomal subunit protein uL22</fullName>
    </recommendedName>
    <alternativeName>
        <fullName evidence="5">60S ribosomal protein L17</fullName>
    </alternativeName>
</protein>
<dbReference type="InterPro" id="IPR001063">
    <property type="entry name" value="Ribosomal_uL22"/>
</dbReference>
<dbReference type="GO" id="GO:0022625">
    <property type="term" value="C:cytosolic large ribosomal subunit"/>
    <property type="evidence" value="ECO:0007669"/>
    <property type="project" value="TreeGrafter"/>
</dbReference>
<dbReference type="PANTHER" id="PTHR11593:SF10">
    <property type="entry name" value="60S RIBOSOMAL PROTEIN L17"/>
    <property type="match status" value="1"/>
</dbReference>
<comment type="caution">
    <text evidence="7">The sequence shown here is derived from an EMBL/GenBank/DDBJ whole genome shotgun (WGS) entry which is preliminary data.</text>
</comment>
<dbReference type="InterPro" id="IPR005721">
    <property type="entry name" value="Ribosomal_uL22_euk/arc"/>
</dbReference>
<gene>
    <name evidence="7" type="ORF">RN001_014111</name>
</gene>
<accession>A0AAN7P3S0</accession>
<dbReference type="CDD" id="cd00336">
    <property type="entry name" value="Ribosomal_L22"/>
    <property type="match status" value="1"/>
</dbReference>
<comment type="similarity">
    <text evidence="1 6">Belongs to the universal ribosomal protein uL22 family.</text>
</comment>
<dbReference type="Gene3D" id="3.90.470.10">
    <property type="entry name" value="Ribosomal protein L22/L17"/>
    <property type="match status" value="1"/>
</dbReference>
<keyword evidence="2 6" id="KW-0689">Ribosomal protein</keyword>
<proteinExistence type="inferred from homology"/>
<dbReference type="NCBIfam" id="TIGR01038">
    <property type="entry name" value="uL22_arch_euk"/>
    <property type="match status" value="1"/>
</dbReference>
<evidence type="ECO:0000256" key="5">
    <source>
        <dbReference type="ARBA" id="ARBA00035325"/>
    </source>
</evidence>
<evidence type="ECO:0000256" key="6">
    <source>
        <dbReference type="RuleBase" id="RU004005"/>
    </source>
</evidence>
<dbReference type="AlphaFoldDB" id="A0AAN7P3S0"/>
<dbReference type="SUPFAM" id="SSF54843">
    <property type="entry name" value="Ribosomal protein L22"/>
    <property type="match status" value="1"/>
</dbReference>
<evidence type="ECO:0000313" key="8">
    <source>
        <dbReference type="Proteomes" id="UP001353858"/>
    </source>
</evidence>
<evidence type="ECO:0000256" key="4">
    <source>
        <dbReference type="ARBA" id="ARBA00035207"/>
    </source>
</evidence>
<evidence type="ECO:0000256" key="2">
    <source>
        <dbReference type="ARBA" id="ARBA00022980"/>
    </source>
</evidence>
<sequence>MKRYSYADESIGCRAKASQVHVHFKNTVETAHVLRGMTIQRALAYLKNVIARKECVPFRKFKGGVGRCAQAKAFKVTQGRWPKKSAKYLMDLLKNAISNAEYKGIDSDNLRVTRIQVNPSQVNHRRTFRAHGRITPYMGHHCHLEVVLSEQKA</sequence>